<evidence type="ECO:0000313" key="5">
    <source>
        <dbReference type="Proteomes" id="UP000095282"/>
    </source>
</evidence>
<reference evidence="6" key="1">
    <citation type="submission" date="2016-11" db="UniProtKB">
        <authorList>
            <consortium name="WormBaseParasite"/>
        </authorList>
    </citation>
    <scope>IDENTIFICATION</scope>
</reference>
<keyword evidence="5" id="KW-1185">Reference proteome</keyword>
<protein>
    <submittedName>
        <fullName evidence="6">C-type LECtin</fullName>
    </submittedName>
</protein>
<comment type="caution">
    <text evidence="2">Lacks conserved residue(s) required for the propagation of feature annotation.</text>
</comment>
<evidence type="ECO:0000256" key="2">
    <source>
        <dbReference type="PROSITE-ProRule" id="PRU00059"/>
    </source>
</evidence>
<dbReference type="FunFam" id="2.60.120.290:FF:000005">
    <property type="entry name" value="Procollagen C-endopeptidase enhancer 1"/>
    <property type="match status" value="1"/>
</dbReference>
<dbReference type="SMART" id="SM00034">
    <property type="entry name" value="CLECT"/>
    <property type="match status" value="2"/>
</dbReference>
<feature type="domain" description="CUB" evidence="3">
    <location>
        <begin position="263"/>
        <end position="371"/>
    </location>
</feature>
<dbReference type="STRING" id="1561998.A0A1I7U562"/>
<sequence length="373" mass="40573">MESFVSEISLNLQCKSKFFQDNRAISTIAASVPLVWIGLYCLDSNPSECLWDDSTGSAESYHSFSSGFPLTEVGKCVYYSTQGALAGKWLSGDCVNEERAFVCEMPYTYDDNCMFNYNGYCYSFHSIPATFPDAQFACEQECGNLVSISSANENRWLSINGKSLTSASSSAFLIGGVSPASNVFSWIDGTYWGYSNLDPSFTHNYTCMAMTNELPGAYLSGFWLGVSCTSPYSFICKRPAGVKCNGSVPPVTVTPVPSNPSNCNSSLLFAPGVITTPNYPNNYDNNVLCTYTLTTLGSNTIRLQFTSFNTEKCCDRVTVYDGDSTSSPPLGTFGGSLAPFWLISTGNTMTVTFRSDQNNVASGIRATFAPFLR</sequence>
<dbReference type="Gene3D" id="2.60.120.290">
    <property type="entry name" value="Spermadhesin, CUB domain"/>
    <property type="match status" value="1"/>
</dbReference>
<dbReference type="SUPFAM" id="SSF56436">
    <property type="entry name" value="C-type lectin-like"/>
    <property type="match status" value="2"/>
</dbReference>
<accession>A0A1I7U562</accession>
<dbReference type="AlphaFoldDB" id="A0A1I7U562"/>
<keyword evidence="1" id="KW-1015">Disulfide bond</keyword>
<dbReference type="eggNOG" id="KOG4297">
    <property type="taxonomic scope" value="Eukaryota"/>
</dbReference>
<evidence type="ECO:0000259" key="4">
    <source>
        <dbReference type="PROSITE" id="PS50041"/>
    </source>
</evidence>
<evidence type="ECO:0000313" key="6">
    <source>
        <dbReference type="WBParaSite" id="Csp11.Scaffold629.g14965.t1"/>
    </source>
</evidence>
<dbReference type="SMART" id="SM00042">
    <property type="entry name" value="CUB"/>
    <property type="match status" value="1"/>
</dbReference>
<dbReference type="Pfam" id="PF00059">
    <property type="entry name" value="Lectin_C"/>
    <property type="match status" value="1"/>
</dbReference>
<dbReference type="PANTHER" id="PTHR22991">
    <property type="entry name" value="PROTEIN CBG13490"/>
    <property type="match status" value="1"/>
</dbReference>
<feature type="domain" description="C-type lectin" evidence="4">
    <location>
        <begin position="117"/>
        <end position="237"/>
    </location>
</feature>
<dbReference type="Pfam" id="PF00431">
    <property type="entry name" value="CUB"/>
    <property type="match status" value="1"/>
</dbReference>
<dbReference type="PANTHER" id="PTHR22991:SF44">
    <property type="entry name" value="C-TYPE LECTIN-RELATED"/>
    <property type="match status" value="1"/>
</dbReference>
<dbReference type="InterPro" id="IPR016187">
    <property type="entry name" value="CTDL_fold"/>
</dbReference>
<organism evidence="5 6">
    <name type="scientific">Caenorhabditis tropicalis</name>
    <dbReference type="NCBI Taxonomy" id="1561998"/>
    <lineage>
        <taxon>Eukaryota</taxon>
        <taxon>Metazoa</taxon>
        <taxon>Ecdysozoa</taxon>
        <taxon>Nematoda</taxon>
        <taxon>Chromadorea</taxon>
        <taxon>Rhabditida</taxon>
        <taxon>Rhabditina</taxon>
        <taxon>Rhabditomorpha</taxon>
        <taxon>Rhabditoidea</taxon>
        <taxon>Rhabditidae</taxon>
        <taxon>Peloderinae</taxon>
        <taxon>Caenorhabditis</taxon>
    </lineage>
</organism>
<dbReference type="Gene3D" id="3.10.100.10">
    <property type="entry name" value="Mannose-Binding Protein A, subunit A"/>
    <property type="match status" value="2"/>
</dbReference>
<dbReference type="Proteomes" id="UP000095282">
    <property type="component" value="Unplaced"/>
</dbReference>
<proteinExistence type="predicted"/>
<dbReference type="SUPFAM" id="SSF49854">
    <property type="entry name" value="Spermadhesin, CUB domain"/>
    <property type="match status" value="1"/>
</dbReference>
<dbReference type="InterPro" id="IPR050976">
    <property type="entry name" value="Snaclec"/>
</dbReference>
<name>A0A1I7U562_9PELO</name>
<dbReference type="CDD" id="cd00037">
    <property type="entry name" value="CLECT"/>
    <property type="match status" value="2"/>
</dbReference>
<dbReference type="CDD" id="cd00041">
    <property type="entry name" value="CUB"/>
    <property type="match status" value="1"/>
</dbReference>
<dbReference type="PROSITE" id="PS50041">
    <property type="entry name" value="C_TYPE_LECTIN_2"/>
    <property type="match status" value="1"/>
</dbReference>
<dbReference type="InterPro" id="IPR001304">
    <property type="entry name" value="C-type_lectin-like"/>
</dbReference>
<dbReference type="PROSITE" id="PS01180">
    <property type="entry name" value="CUB"/>
    <property type="match status" value="1"/>
</dbReference>
<evidence type="ECO:0000259" key="3">
    <source>
        <dbReference type="PROSITE" id="PS01180"/>
    </source>
</evidence>
<evidence type="ECO:0000256" key="1">
    <source>
        <dbReference type="ARBA" id="ARBA00023157"/>
    </source>
</evidence>
<dbReference type="InterPro" id="IPR000859">
    <property type="entry name" value="CUB_dom"/>
</dbReference>
<dbReference type="WBParaSite" id="Csp11.Scaffold629.g14965.t1">
    <property type="protein sequence ID" value="Csp11.Scaffold629.g14965.t1"/>
    <property type="gene ID" value="Csp11.Scaffold629.g14965"/>
</dbReference>
<dbReference type="InterPro" id="IPR016186">
    <property type="entry name" value="C-type_lectin-like/link_sf"/>
</dbReference>
<dbReference type="InterPro" id="IPR035914">
    <property type="entry name" value="Sperma_CUB_dom_sf"/>
</dbReference>